<feature type="compositionally biased region" description="Polar residues" evidence="23">
    <location>
        <begin position="560"/>
        <end position="579"/>
    </location>
</feature>
<evidence type="ECO:0000256" key="7">
    <source>
        <dbReference type="ARBA" id="ARBA00022490"/>
    </source>
</evidence>
<comment type="function">
    <text evidence="21">Involved in DNA damage-induced apoptosis: following DNA damage, accumulates in the nucleus and forms a complex with p300/EP300, enhancing p300/EP300-mediated p53/TP53 acetylation leading to increase p53/TP53 transcriptional activity. When nuclear, may also act as a component of some chromatin regulator complex that regulates histone 3 'Lys-4' dimethylation (H3K4me2).</text>
</comment>
<dbReference type="InterPro" id="IPR029071">
    <property type="entry name" value="Ubiquitin-like_domsf"/>
</dbReference>
<evidence type="ECO:0000313" key="25">
    <source>
        <dbReference type="EMBL" id="CAL8135046.1"/>
    </source>
</evidence>
<keyword evidence="8" id="KW-0964">Secreted</keyword>
<evidence type="ECO:0000256" key="4">
    <source>
        <dbReference type="ARBA" id="ARBA00004550"/>
    </source>
</evidence>
<comment type="function">
    <text evidence="1">Released extracellularly via exosomes, it is a ligand of the natural killer/NK cells receptor NCR3 and stimulates NK cells cytotoxicity. It may thereby trigger NK cells cytotoxicity against neighboring tumor cells and immature myeloid dendritic cells (DC).</text>
</comment>
<comment type="caution">
    <text evidence="25">The sequence shown here is derived from an EMBL/GenBank/DDBJ whole genome shotgun (WGS) entry which is preliminary data.</text>
</comment>
<evidence type="ECO:0000256" key="17">
    <source>
        <dbReference type="ARBA" id="ARBA00023186"/>
    </source>
</evidence>
<feature type="region of interest" description="Disordered" evidence="23">
    <location>
        <begin position="406"/>
        <end position="467"/>
    </location>
</feature>
<name>A0ABP1RSY0_9HEXA</name>
<feature type="region of interest" description="Disordered" evidence="23">
    <location>
        <begin position="239"/>
        <end position="290"/>
    </location>
</feature>
<feature type="compositionally biased region" description="Low complexity" evidence="23">
    <location>
        <begin position="843"/>
        <end position="865"/>
    </location>
</feature>
<evidence type="ECO:0000256" key="16">
    <source>
        <dbReference type="ARBA" id="ARBA00022990"/>
    </source>
</evidence>
<accession>A0ABP1RSY0</accession>
<dbReference type="SMART" id="SM00213">
    <property type="entry name" value="UBQ"/>
    <property type="match status" value="1"/>
</dbReference>
<evidence type="ECO:0000256" key="1">
    <source>
        <dbReference type="ARBA" id="ARBA00002067"/>
    </source>
</evidence>
<keyword evidence="12" id="KW-0221">Differentiation</keyword>
<dbReference type="InterPro" id="IPR021925">
    <property type="entry name" value="BAG6"/>
</dbReference>
<evidence type="ECO:0000313" key="26">
    <source>
        <dbReference type="Proteomes" id="UP001642540"/>
    </source>
</evidence>
<evidence type="ECO:0000256" key="2">
    <source>
        <dbReference type="ARBA" id="ARBA00004123"/>
    </source>
</evidence>
<keyword evidence="13" id="KW-0156">Chromatin regulator</keyword>
<evidence type="ECO:0000256" key="8">
    <source>
        <dbReference type="ARBA" id="ARBA00022525"/>
    </source>
</evidence>
<evidence type="ECO:0000256" key="18">
    <source>
        <dbReference type="ARBA" id="ARBA00023242"/>
    </source>
</evidence>
<evidence type="ECO:0000256" key="19">
    <source>
        <dbReference type="ARBA" id="ARBA00029739"/>
    </source>
</evidence>
<keyword evidence="10" id="KW-0053">Apoptosis</keyword>
<evidence type="ECO:0000256" key="22">
    <source>
        <dbReference type="ARBA" id="ARBA00046936"/>
    </source>
</evidence>
<evidence type="ECO:0000256" key="6">
    <source>
        <dbReference type="ARBA" id="ARBA00022448"/>
    </source>
</evidence>
<dbReference type="Pfam" id="PF00240">
    <property type="entry name" value="ubiquitin"/>
    <property type="match status" value="1"/>
</dbReference>
<comment type="subunit">
    <text evidence="22">Component of the BAG6/BAT3 complex, also named BAT3 complex, at least composed of BAG6, UBL4A and GET4/TRC35. Interacts with GET4; the interaction is direct and localizes BAG6 in the cytosol. Interacts with UBL4A; the interaction is direct and required for UBL4A protein stability. Interacts with AIFM1. Interacts with HSPA2. Interacts with CTCFL. Interacts with p300/EP300. Interacts (via ubiquitin-like domain) with RNF126; required for BAG6-dependent ubiquitination of proteins mislocalized to the cytosol. Interacts (via ubiquitin-like domain) with SGTA; SGTA competes with RNF126 by binding the same region of BAG6, thereby promoting deubiquitination of BAG6-target proteins and rescuing them from degradation. Interacts with ricin A chain. Interacts with VCP and AMFR; both form the VCP/p97-AMFR/gp78 complex. Interacts with SYVN1. Interacts with USP13; the interaction is direct and may mediate UBL4A deubiquitination. Interacts with ZFAND2B. Interacts with KPNA2. Interacts with UBQLN4.</text>
</comment>
<dbReference type="PROSITE" id="PS00299">
    <property type="entry name" value="UBIQUITIN_1"/>
    <property type="match status" value="1"/>
</dbReference>
<keyword evidence="17" id="KW-0143">Chaperone</keyword>
<feature type="region of interest" description="Disordered" evidence="23">
    <location>
        <begin position="963"/>
        <end position="982"/>
    </location>
</feature>
<feature type="region of interest" description="Disordered" evidence="23">
    <location>
        <begin position="836"/>
        <end position="948"/>
    </location>
</feature>
<feature type="compositionally biased region" description="Polar residues" evidence="23">
    <location>
        <begin position="905"/>
        <end position="921"/>
    </location>
</feature>
<evidence type="ECO:0000256" key="15">
    <source>
        <dbReference type="ARBA" id="ARBA00022871"/>
    </source>
</evidence>
<dbReference type="Pfam" id="PF12057">
    <property type="entry name" value="BAG6"/>
    <property type="match status" value="1"/>
</dbReference>
<feature type="domain" description="Ubiquitin-like" evidence="24">
    <location>
        <begin position="2"/>
        <end position="64"/>
    </location>
</feature>
<dbReference type="InterPro" id="IPR019954">
    <property type="entry name" value="Ubiquitin_CS"/>
</dbReference>
<dbReference type="PROSITE" id="PS50053">
    <property type="entry name" value="UBIQUITIN_2"/>
    <property type="match status" value="1"/>
</dbReference>
<evidence type="ECO:0000256" key="9">
    <source>
        <dbReference type="ARBA" id="ARBA00022553"/>
    </source>
</evidence>
<feature type="region of interest" description="Disordered" evidence="23">
    <location>
        <begin position="174"/>
        <end position="203"/>
    </location>
</feature>
<feature type="compositionally biased region" description="Low complexity" evidence="23">
    <location>
        <begin position="438"/>
        <end position="459"/>
    </location>
</feature>
<keyword evidence="26" id="KW-1185">Reference proteome</keyword>
<dbReference type="PANTHER" id="PTHR15204:SF0">
    <property type="entry name" value="LARGE PROLINE-RICH PROTEIN BAG6"/>
    <property type="match status" value="1"/>
</dbReference>
<feature type="region of interest" description="Disordered" evidence="23">
    <location>
        <begin position="518"/>
        <end position="593"/>
    </location>
</feature>
<keyword evidence="16" id="KW-0007">Acetylation</keyword>
<evidence type="ECO:0000256" key="23">
    <source>
        <dbReference type="SAM" id="MobiDB-lite"/>
    </source>
</evidence>
<feature type="compositionally biased region" description="Low complexity" evidence="23">
    <location>
        <begin position="526"/>
        <end position="542"/>
    </location>
</feature>
<keyword evidence="9" id="KW-0597">Phosphoprotein</keyword>
<feature type="compositionally biased region" description="Low complexity" evidence="23">
    <location>
        <begin position="174"/>
        <end position="185"/>
    </location>
</feature>
<feature type="region of interest" description="Disordered" evidence="23">
    <location>
        <begin position="71"/>
        <end position="105"/>
    </location>
</feature>
<evidence type="ECO:0000256" key="10">
    <source>
        <dbReference type="ARBA" id="ARBA00022703"/>
    </source>
</evidence>
<evidence type="ECO:0000256" key="5">
    <source>
        <dbReference type="ARBA" id="ARBA00021614"/>
    </source>
</evidence>
<reference evidence="25 26" key="1">
    <citation type="submission" date="2024-08" db="EMBL/GenBank/DDBJ databases">
        <authorList>
            <person name="Cucini C."/>
            <person name="Frati F."/>
        </authorList>
    </citation>
    <scope>NUCLEOTIDE SEQUENCE [LARGE SCALE GENOMIC DNA]</scope>
</reference>
<dbReference type="Proteomes" id="UP001642540">
    <property type="component" value="Unassembled WGS sequence"/>
</dbReference>
<dbReference type="EMBL" id="CAXLJM020000107">
    <property type="protein sequence ID" value="CAL8135046.1"/>
    <property type="molecule type" value="Genomic_DNA"/>
</dbReference>
<comment type="subcellular location">
    <subcellularLocation>
        <location evidence="3">Cytoplasm</location>
        <location evidence="3">Cytosol</location>
    </subcellularLocation>
    <subcellularLocation>
        <location evidence="2">Nucleus</location>
    </subcellularLocation>
    <subcellularLocation>
        <location evidence="4">Secreted</location>
        <location evidence="4">Extracellular exosome</location>
    </subcellularLocation>
</comment>
<protein>
    <recommendedName>
        <fullName evidence="5">Large proline-rich protein BAG6</fullName>
    </recommendedName>
    <alternativeName>
        <fullName evidence="20">BCL2-associated athanogene 6</fullName>
    </alternativeName>
    <alternativeName>
        <fullName evidence="19">HLA-B-associated transcript 3</fullName>
    </alternativeName>
</protein>
<evidence type="ECO:0000256" key="11">
    <source>
        <dbReference type="ARBA" id="ARBA00022737"/>
    </source>
</evidence>
<keyword evidence="11" id="KW-0677">Repeat</keyword>
<evidence type="ECO:0000256" key="13">
    <source>
        <dbReference type="ARBA" id="ARBA00022853"/>
    </source>
</evidence>
<keyword evidence="14" id="KW-0391">Immunity</keyword>
<feature type="compositionally biased region" description="Polar residues" evidence="23">
    <location>
        <begin position="246"/>
        <end position="256"/>
    </location>
</feature>
<evidence type="ECO:0000256" key="3">
    <source>
        <dbReference type="ARBA" id="ARBA00004514"/>
    </source>
</evidence>
<dbReference type="PANTHER" id="PTHR15204">
    <property type="entry name" value="LARGE PROLINE-RICH PROTEIN BAG6"/>
    <property type="match status" value="1"/>
</dbReference>
<gene>
    <name evidence="25" type="ORF">ODALV1_LOCUS25804</name>
</gene>
<evidence type="ECO:0000256" key="21">
    <source>
        <dbReference type="ARBA" id="ARBA00046003"/>
    </source>
</evidence>
<keyword evidence="6" id="KW-0813">Transport</keyword>
<evidence type="ECO:0000256" key="14">
    <source>
        <dbReference type="ARBA" id="ARBA00022859"/>
    </source>
</evidence>
<keyword evidence="7" id="KW-0963">Cytoplasm</keyword>
<organism evidence="25 26">
    <name type="scientific">Orchesella dallaii</name>
    <dbReference type="NCBI Taxonomy" id="48710"/>
    <lineage>
        <taxon>Eukaryota</taxon>
        <taxon>Metazoa</taxon>
        <taxon>Ecdysozoa</taxon>
        <taxon>Arthropoda</taxon>
        <taxon>Hexapoda</taxon>
        <taxon>Collembola</taxon>
        <taxon>Entomobryomorpha</taxon>
        <taxon>Entomobryoidea</taxon>
        <taxon>Orchesellidae</taxon>
        <taxon>Orchesellinae</taxon>
        <taxon>Orchesella</taxon>
    </lineage>
</organism>
<keyword evidence="15" id="KW-0744">Spermatogenesis</keyword>
<keyword evidence="18" id="KW-0539">Nucleus</keyword>
<evidence type="ECO:0000259" key="24">
    <source>
        <dbReference type="PROSITE" id="PS50053"/>
    </source>
</evidence>
<evidence type="ECO:0000256" key="12">
    <source>
        <dbReference type="ARBA" id="ARBA00022782"/>
    </source>
</evidence>
<dbReference type="Gene3D" id="3.10.20.90">
    <property type="entry name" value="Phosphatidylinositol 3-kinase Catalytic Subunit, Chain A, domain 1"/>
    <property type="match status" value="1"/>
</dbReference>
<sequence length="982" mass="103810">MIDVTVKTLDSQNHVFNVEEDDTVKQFKELISSTIGIPTDQQRLIFRGRVLQDDKKLSEYSVASSVVHVVQRPSNQNSTTNDEPRPSSQTGMRMNDGGGILFSADDGTGGARNAIIMGAIGLPTIDIEGHSGDDDGGNAPPRRSGAAVRLMVGNQMLNRAFNLIQRLEDDDAVAAATSSASSSTDQNSPDDESVSNSDMPMEIDDEPQSIERMISQVVNVSSAAGLVAAIRQVQPPGPGAAANNAVTQPTNNNSSAPAGGDSGTGVVTSTAAGRTGNGNTASPARRPDSPRLRELATALQDLLALQDRLNPFLRFLQDSLRQNRLYTEPGESQSTQYVFDTISSVMHALSHSLHAFSDIMCDFSIVPEDRRLTASSSILVEQSTVVRATIPVGIMPAMLAAGGGGNPGAPGIPGHPGAVGIPGNPGHGHPGTTPPTTNPSTTTTTTQAPPQAQANPNPSLQQFANNPMAGINITGGMLPPGLQNLGALLGMGGAGMVNIFGGPGGPISMPIGQGGIGQIPGFNIRPNNNNNAGNQQQPGNAASTGSDQNTPPTPTPTPTANSGNSTPRQQGQGATGTESNNNNNGGGGMFGNFQQLRNELSRSQYDVLLPCSTHHSSGRSRANRTRPAEFQRFVNVGSSESSVTQSSTEGEAVNIIMDLIRHSQIIDMLQPVLKDVVLNYLMRGRDPKNDAHVRTCAKGLVKKLLPFFEKFSNKVGSKDENVDISATYSNILTDFISSLMQRILGPTPGGDALFKIELLNSITSLQKQLIEAFKVCYPTCTNVGLLFVNYVVENCVGGMSVLFKEQVRLQLVEHLKEIEKKPDTVGNTTETASKPSFVVYKTSGPSAPSPSSSNVSDLSSSASAPLKTPPPSAVLDIPPVAPPKKPSLSTTSNTDDVDIDEVLQMPTSMAPSSSQQQQNHNAPRRGAAAQGHPNQTDSIASHMRNLPSEWLDTVQQDVRRQVEMPPQPAFSPGYNTLFPRKH</sequence>
<dbReference type="InterPro" id="IPR000626">
    <property type="entry name" value="Ubiquitin-like_dom"/>
</dbReference>
<evidence type="ECO:0000256" key="20">
    <source>
        <dbReference type="ARBA" id="ARBA00030033"/>
    </source>
</evidence>
<proteinExistence type="predicted"/>
<dbReference type="SUPFAM" id="SSF54236">
    <property type="entry name" value="Ubiquitin-like"/>
    <property type="match status" value="1"/>
</dbReference>
<feature type="compositionally biased region" description="Polar residues" evidence="23">
    <location>
        <begin position="72"/>
        <end position="92"/>
    </location>
</feature>